<protein>
    <recommendedName>
        <fullName evidence="1">Bacteriophage T5 Orf172 DNA-binding domain-containing protein</fullName>
    </recommendedName>
</protein>
<dbReference type="InterPro" id="IPR018306">
    <property type="entry name" value="Phage_T5_Orf172_DNA-bd"/>
</dbReference>
<dbReference type="Pfam" id="PF13455">
    <property type="entry name" value="MUG113"/>
    <property type="match status" value="1"/>
</dbReference>
<dbReference type="Proteomes" id="UP000554054">
    <property type="component" value="Unassembled WGS sequence"/>
</dbReference>
<comment type="caution">
    <text evidence="2">The sequence shown here is derived from an EMBL/GenBank/DDBJ whole genome shotgun (WGS) entry which is preliminary data.</text>
</comment>
<feature type="domain" description="Bacteriophage T5 Orf172 DNA-binding" evidence="1">
    <location>
        <begin position="158"/>
        <end position="246"/>
    </location>
</feature>
<accession>A0A852VRE0</accession>
<dbReference type="AlphaFoldDB" id="A0A852VRE0"/>
<reference evidence="2 3" key="1">
    <citation type="submission" date="2020-07" db="EMBL/GenBank/DDBJ databases">
        <title>Sequencing the genomes of 1000 actinobacteria strains.</title>
        <authorList>
            <person name="Klenk H.-P."/>
        </authorList>
    </citation>
    <scope>NUCLEOTIDE SEQUENCE [LARGE SCALE GENOMIC DNA]</scope>
    <source>
        <strain evidence="2 3">DSM 26154</strain>
    </source>
</reference>
<evidence type="ECO:0000313" key="3">
    <source>
        <dbReference type="Proteomes" id="UP000554054"/>
    </source>
</evidence>
<gene>
    <name evidence="2" type="ORF">BJY20_000286</name>
</gene>
<dbReference type="RefSeq" id="WP_185989892.1">
    <property type="nucleotide sequence ID" value="NZ_JACCAE010000001.1"/>
</dbReference>
<sequence>MTEVTSDTQTESVRQEIRAYLTEDETRLGDVYRLREEGLSATEMAEKLGIPSVGFTYTYGQQLDALIEGSLPWKSAHLARQTAARARTLMKTKQWSPAARSWLEELELQLDAIGSDEVTRAREEDAARDRTEQVEDSGKPGIYVYSLPHYLRNPYDPERGHTLLKVGRSQVDVFQRTAQQSRTTALPEDPLLLRVYPTSPEDASAIERYFHTFLEDADHLRNRSSRAGREWFLTTTKFLDRLALEKGLTIEVVNELDPATD</sequence>
<proteinExistence type="predicted"/>
<organism evidence="2 3">
    <name type="scientific">Janibacter cremeus</name>
    <dbReference type="NCBI Taxonomy" id="1285192"/>
    <lineage>
        <taxon>Bacteria</taxon>
        <taxon>Bacillati</taxon>
        <taxon>Actinomycetota</taxon>
        <taxon>Actinomycetes</taxon>
        <taxon>Micrococcales</taxon>
        <taxon>Intrasporangiaceae</taxon>
        <taxon>Janibacter</taxon>
    </lineage>
</organism>
<name>A0A852VRE0_9MICO</name>
<evidence type="ECO:0000313" key="2">
    <source>
        <dbReference type="EMBL" id="NYF96894.1"/>
    </source>
</evidence>
<dbReference type="EMBL" id="JACCAE010000001">
    <property type="protein sequence ID" value="NYF96894.1"/>
    <property type="molecule type" value="Genomic_DNA"/>
</dbReference>
<evidence type="ECO:0000259" key="1">
    <source>
        <dbReference type="SMART" id="SM00974"/>
    </source>
</evidence>
<dbReference type="SMART" id="SM00974">
    <property type="entry name" value="T5orf172"/>
    <property type="match status" value="1"/>
</dbReference>
<keyword evidence="3" id="KW-1185">Reference proteome</keyword>